<keyword evidence="4 6" id="KW-0067">ATP-binding</keyword>
<proteinExistence type="inferred from homology"/>
<protein>
    <submittedName>
        <fullName evidence="6">ABC transporter, ATP-binding subunit</fullName>
    </submittedName>
</protein>
<dbReference type="PANTHER" id="PTHR42711:SF5">
    <property type="entry name" value="ABC TRANSPORTER ATP-BINDING PROTEIN NATA"/>
    <property type="match status" value="1"/>
</dbReference>
<dbReference type="AlphaFoldDB" id="A0A2R6Y0X6"/>
<dbReference type="InterPro" id="IPR003593">
    <property type="entry name" value="AAA+_ATPase"/>
</dbReference>
<evidence type="ECO:0000313" key="7">
    <source>
        <dbReference type="Proteomes" id="UP000244338"/>
    </source>
</evidence>
<evidence type="ECO:0000256" key="4">
    <source>
        <dbReference type="ARBA" id="ARBA00022840"/>
    </source>
</evidence>
<keyword evidence="3" id="KW-0547">Nucleotide-binding</keyword>
<reference evidence="7" key="1">
    <citation type="journal article" date="2018" name="Sci. Rep.">
        <title>Lignite coal burning seam in the remote Altai Mountains harbors a hydrogen-driven thermophilic microbial community.</title>
        <authorList>
            <person name="Kadnikov V.V."/>
            <person name="Mardanov A.V."/>
            <person name="Ivasenko D.A."/>
            <person name="Antsiferov D.V."/>
            <person name="Beletsky A.V."/>
            <person name="Karnachuk O.V."/>
            <person name="Ravin N.V."/>
        </authorList>
    </citation>
    <scope>NUCLEOTIDE SEQUENCE [LARGE SCALE GENOMIC DNA]</scope>
</reference>
<evidence type="ECO:0000256" key="3">
    <source>
        <dbReference type="ARBA" id="ARBA00022741"/>
    </source>
</evidence>
<organism evidence="6 7">
    <name type="scientific">Candidatus Carbonibacillus altaicus</name>
    <dbReference type="NCBI Taxonomy" id="2163959"/>
    <lineage>
        <taxon>Bacteria</taxon>
        <taxon>Bacillati</taxon>
        <taxon>Bacillota</taxon>
        <taxon>Bacilli</taxon>
        <taxon>Bacillales</taxon>
        <taxon>Candidatus Carbonibacillus</taxon>
    </lineage>
</organism>
<comment type="similarity">
    <text evidence="1">Belongs to the ABC transporter superfamily.</text>
</comment>
<name>A0A2R6Y0X6_9BACL</name>
<dbReference type="EMBL" id="PEBX01000032">
    <property type="protein sequence ID" value="PTQ56333.1"/>
    <property type="molecule type" value="Genomic_DNA"/>
</dbReference>
<dbReference type="Gene3D" id="3.40.50.300">
    <property type="entry name" value="P-loop containing nucleotide triphosphate hydrolases"/>
    <property type="match status" value="1"/>
</dbReference>
<dbReference type="PROSITE" id="PS00211">
    <property type="entry name" value="ABC_TRANSPORTER_1"/>
    <property type="match status" value="1"/>
</dbReference>
<comment type="caution">
    <text evidence="6">The sequence shown here is derived from an EMBL/GenBank/DDBJ whole genome shotgun (WGS) entry which is preliminary data.</text>
</comment>
<dbReference type="InterPro" id="IPR050763">
    <property type="entry name" value="ABC_transporter_ATP-binding"/>
</dbReference>
<keyword evidence="2" id="KW-0813">Transport</keyword>
<feature type="domain" description="ABC transporter" evidence="5">
    <location>
        <begin position="2"/>
        <end position="196"/>
    </location>
</feature>
<dbReference type="PROSITE" id="PS50893">
    <property type="entry name" value="ABC_TRANSPORTER_2"/>
    <property type="match status" value="1"/>
</dbReference>
<gene>
    <name evidence="6" type="ORF">BSOLF_0323</name>
</gene>
<dbReference type="Proteomes" id="UP000244338">
    <property type="component" value="Unassembled WGS sequence"/>
</dbReference>
<evidence type="ECO:0000259" key="5">
    <source>
        <dbReference type="PROSITE" id="PS50893"/>
    </source>
</evidence>
<accession>A0A2R6Y0X6</accession>
<dbReference type="InterPro" id="IPR003439">
    <property type="entry name" value="ABC_transporter-like_ATP-bd"/>
</dbReference>
<evidence type="ECO:0000313" key="6">
    <source>
        <dbReference type="EMBL" id="PTQ56333.1"/>
    </source>
</evidence>
<dbReference type="PANTHER" id="PTHR42711">
    <property type="entry name" value="ABC TRANSPORTER ATP-BINDING PROTEIN"/>
    <property type="match status" value="1"/>
</dbReference>
<dbReference type="GO" id="GO:0016887">
    <property type="term" value="F:ATP hydrolysis activity"/>
    <property type="evidence" value="ECO:0007669"/>
    <property type="project" value="InterPro"/>
</dbReference>
<dbReference type="InterPro" id="IPR017871">
    <property type="entry name" value="ABC_transporter-like_CS"/>
</dbReference>
<evidence type="ECO:0000256" key="2">
    <source>
        <dbReference type="ARBA" id="ARBA00022448"/>
    </source>
</evidence>
<evidence type="ECO:0000256" key="1">
    <source>
        <dbReference type="ARBA" id="ARBA00005417"/>
    </source>
</evidence>
<dbReference type="Pfam" id="PF00005">
    <property type="entry name" value="ABC_tran"/>
    <property type="match status" value="1"/>
</dbReference>
<sequence length="271" mass="30844">MIGPNGAGKTTTIECIEGLRDHYSGSIRVLGLDPKTERKRLYDLIGVQLQETSYQDNIKVWEICKMFSSFYANPLPYEMLLEKFGIADKINSYVSKLSGGQRQRLAIVLALIANPQIIFLDELSTGLDPQARRSMWDLIKDLQKNGKTVYMTTHFMEEAEYLCDRIAIMNRGKVVAVDTVENLIRMFDLEDRVIFRVSDINLAELERVESVTHVEQKGSEICARGKGANLVHNVVSYLNDRQIAYSGLKVIQPTLEDVFLKITGMKWEETE</sequence>
<dbReference type="SMART" id="SM00382">
    <property type="entry name" value="AAA"/>
    <property type="match status" value="1"/>
</dbReference>
<dbReference type="InterPro" id="IPR027417">
    <property type="entry name" value="P-loop_NTPase"/>
</dbReference>
<dbReference type="CDD" id="cd03230">
    <property type="entry name" value="ABC_DR_subfamily_A"/>
    <property type="match status" value="1"/>
</dbReference>
<dbReference type="SUPFAM" id="SSF52540">
    <property type="entry name" value="P-loop containing nucleoside triphosphate hydrolases"/>
    <property type="match status" value="1"/>
</dbReference>
<dbReference type="GO" id="GO:0005524">
    <property type="term" value="F:ATP binding"/>
    <property type="evidence" value="ECO:0007669"/>
    <property type="project" value="UniProtKB-KW"/>
</dbReference>